<reference evidence="2 3" key="1">
    <citation type="journal article" date="2019" name="Emerg. Microbes Infect.">
        <title>Comprehensive subspecies identification of 175 nontuberculous mycobacteria species based on 7547 genomic profiles.</title>
        <authorList>
            <person name="Matsumoto Y."/>
            <person name="Kinjo T."/>
            <person name="Motooka D."/>
            <person name="Nabeya D."/>
            <person name="Jung N."/>
            <person name="Uechi K."/>
            <person name="Horii T."/>
            <person name="Iida T."/>
            <person name="Fujita J."/>
            <person name="Nakamura S."/>
        </authorList>
    </citation>
    <scope>NUCLEOTIDE SEQUENCE [LARGE SCALE GENOMIC DNA]</scope>
    <source>
        <strain evidence="2 3">JCM 13392</strain>
    </source>
</reference>
<dbReference type="AlphaFoldDB" id="A0A7I9WQ01"/>
<protein>
    <recommendedName>
        <fullName evidence="1">Luciferase-like domain-containing protein</fullName>
    </recommendedName>
</protein>
<dbReference type="InterPro" id="IPR050564">
    <property type="entry name" value="F420-G6PD/mer"/>
</dbReference>
<feature type="domain" description="Luciferase-like" evidence="1">
    <location>
        <begin position="12"/>
        <end position="239"/>
    </location>
</feature>
<dbReference type="EMBL" id="BLKT01000003">
    <property type="protein sequence ID" value="GFG59802.1"/>
    <property type="molecule type" value="Genomic_DNA"/>
</dbReference>
<gene>
    <name evidence="2" type="ORF">MMUR_39380</name>
</gene>
<dbReference type="Proteomes" id="UP000465241">
    <property type="component" value="Unassembled WGS sequence"/>
</dbReference>
<proteinExistence type="predicted"/>
<dbReference type="InterPro" id="IPR019921">
    <property type="entry name" value="Lucif-like_OxRdtase_Rv2161c"/>
</dbReference>
<dbReference type="Pfam" id="PF00296">
    <property type="entry name" value="Bac_luciferase"/>
    <property type="match status" value="1"/>
</dbReference>
<dbReference type="PANTHER" id="PTHR43244:SF2">
    <property type="entry name" value="CONSERVED HYPOTHETICAL ALANINE AND PROLINE-RICH PROTEIN"/>
    <property type="match status" value="1"/>
</dbReference>
<dbReference type="NCBIfam" id="TIGR03619">
    <property type="entry name" value="F420_Rv2161c"/>
    <property type="match status" value="1"/>
</dbReference>
<dbReference type="InterPro" id="IPR011251">
    <property type="entry name" value="Luciferase-like_dom"/>
</dbReference>
<accession>A0A7I9WQ01</accession>
<evidence type="ECO:0000313" key="3">
    <source>
        <dbReference type="Proteomes" id="UP000465241"/>
    </source>
</evidence>
<sequence>MKFALTHGNTGRFASPESALELARAAEDAGFDSIWTVDHAVIPTLYEPLYPETPDGRFPFPVDHPLADPLIWLTWVGAHTNRIKLGTAVLVLPQRHPMVTAKETATLDRLTGGRLLLGVGAGWLREEFDALQQDFTTRGKRLTEHVSAMRALWSGRPATFTGTYNNFTEVICSPTPVNTSIPIHIGGFTEAAAARAGRIGDGFFPGGYEDRDRLLFLIKRAREAAEAAGRDPAALEVTTRWTKDPARLQNSDVLAELQEVGVDRVSVPVTLFDRGDLAGAIHAFGERYIVELAS</sequence>
<name>A0A7I9WQ01_9MYCO</name>
<keyword evidence="3" id="KW-1185">Reference proteome</keyword>
<evidence type="ECO:0000313" key="2">
    <source>
        <dbReference type="EMBL" id="GFG59802.1"/>
    </source>
</evidence>
<dbReference type="InterPro" id="IPR036661">
    <property type="entry name" value="Luciferase-like_sf"/>
</dbReference>
<dbReference type="RefSeq" id="WP_193490227.1">
    <property type="nucleotide sequence ID" value="NZ_BAAAMC010000015.1"/>
</dbReference>
<comment type="caution">
    <text evidence="2">The sequence shown here is derived from an EMBL/GenBank/DDBJ whole genome shotgun (WGS) entry which is preliminary data.</text>
</comment>
<organism evidence="2 3">
    <name type="scientific">Mycolicibacterium murale</name>
    <dbReference type="NCBI Taxonomy" id="182220"/>
    <lineage>
        <taxon>Bacteria</taxon>
        <taxon>Bacillati</taxon>
        <taxon>Actinomycetota</taxon>
        <taxon>Actinomycetes</taxon>
        <taxon>Mycobacteriales</taxon>
        <taxon>Mycobacteriaceae</taxon>
        <taxon>Mycolicibacterium</taxon>
    </lineage>
</organism>
<dbReference type="SUPFAM" id="SSF51679">
    <property type="entry name" value="Bacterial luciferase-like"/>
    <property type="match status" value="1"/>
</dbReference>
<evidence type="ECO:0000259" key="1">
    <source>
        <dbReference type="Pfam" id="PF00296"/>
    </source>
</evidence>
<dbReference type="Gene3D" id="3.20.20.30">
    <property type="entry name" value="Luciferase-like domain"/>
    <property type="match status" value="1"/>
</dbReference>
<dbReference type="PANTHER" id="PTHR43244">
    <property type="match status" value="1"/>
</dbReference>
<dbReference type="GO" id="GO:0016705">
    <property type="term" value="F:oxidoreductase activity, acting on paired donors, with incorporation or reduction of molecular oxygen"/>
    <property type="evidence" value="ECO:0007669"/>
    <property type="project" value="InterPro"/>
</dbReference>